<dbReference type="EMBL" id="JACGCM010002227">
    <property type="protein sequence ID" value="KAF6142904.1"/>
    <property type="molecule type" value="Genomic_DNA"/>
</dbReference>
<reference evidence="2 3" key="1">
    <citation type="journal article" date="2020" name="IScience">
        <title>Genome Sequencing of the Endangered Kingdonia uniflora (Circaeasteraceae, Ranunculales) Reveals Potential Mechanisms of Evolutionary Specialization.</title>
        <authorList>
            <person name="Sun Y."/>
            <person name="Deng T."/>
            <person name="Zhang A."/>
            <person name="Moore M.J."/>
            <person name="Landis J.B."/>
            <person name="Lin N."/>
            <person name="Zhang H."/>
            <person name="Zhang X."/>
            <person name="Huang J."/>
            <person name="Zhang X."/>
            <person name="Sun H."/>
            <person name="Wang H."/>
        </authorList>
    </citation>
    <scope>NUCLEOTIDE SEQUENCE [LARGE SCALE GENOMIC DNA]</scope>
    <source>
        <strain evidence="2">TB1705</strain>
        <tissue evidence="2">Leaf</tissue>
    </source>
</reference>
<dbReference type="Proteomes" id="UP000541444">
    <property type="component" value="Unassembled WGS sequence"/>
</dbReference>
<keyword evidence="1" id="KW-0812">Transmembrane</keyword>
<evidence type="ECO:0000256" key="1">
    <source>
        <dbReference type="SAM" id="Phobius"/>
    </source>
</evidence>
<keyword evidence="1" id="KW-1133">Transmembrane helix</keyword>
<accession>A0A7J7LK49</accession>
<gene>
    <name evidence="2" type="ORF">GIB67_033292</name>
</gene>
<sequence>MQMRCGAYRLVRKSSPLIIVYFWALLRMLSTANRSSRRMWCSLRKSRRGLRQSGRTSRSVYMVGIVFKVMLGLSRISFWMTWSLSMMIPARYTRASECLFSPRWMCSWLIFRNLPSRFFISLFY</sequence>
<comment type="caution">
    <text evidence="2">The sequence shown here is derived from an EMBL/GenBank/DDBJ whole genome shotgun (WGS) entry which is preliminary data.</text>
</comment>
<evidence type="ECO:0000313" key="3">
    <source>
        <dbReference type="Proteomes" id="UP000541444"/>
    </source>
</evidence>
<keyword evidence="1" id="KW-0472">Membrane</keyword>
<name>A0A7J7LK49_9MAGN</name>
<organism evidence="2 3">
    <name type="scientific">Kingdonia uniflora</name>
    <dbReference type="NCBI Taxonomy" id="39325"/>
    <lineage>
        <taxon>Eukaryota</taxon>
        <taxon>Viridiplantae</taxon>
        <taxon>Streptophyta</taxon>
        <taxon>Embryophyta</taxon>
        <taxon>Tracheophyta</taxon>
        <taxon>Spermatophyta</taxon>
        <taxon>Magnoliopsida</taxon>
        <taxon>Ranunculales</taxon>
        <taxon>Circaeasteraceae</taxon>
        <taxon>Kingdonia</taxon>
    </lineage>
</organism>
<dbReference type="AlphaFoldDB" id="A0A7J7LK49"/>
<proteinExistence type="predicted"/>
<keyword evidence="3" id="KW-1185">Reference proteome</keyword>
<protein>
    <submittedName>
        <fullName evidence="2">Uncharacterized protein</fullName>
    </submittedName>
</protein>
<evidence type="ECO:0000313" key="2">
    <source>
        <dbReference type="EMBL" id="KAF6142904.1"/>
    </source>
</evidence>
<feature type="transmembrane region" description="Helical" evidence="1">
    <location>
        <begin position="58"/>
        <end position="78"/>
    </location>
</feature>